<dbReference type="Gene3D" id="3.30.450.40">
    <property type="match status" value="1"/>
</dbReference>
<dbReference type="InterPro" id="IPR001789">
    <property type="entry name" value="Sig_transdc_resp-reg_receiver"/>
</dbReference>
<keyword evidence="13" id="KW-1185">Reference proteome</keyword>
<evidence type="ECO:0000313" key="13">
    <source>
        <dbReference type="Proteomes" id="UP000573499"/>
    </source>
</evidence>
<keyword evidence="6" id="KW-0902">Two-component regulatory system</keyword>
<evidence type="ECO:0000256" key="4">
    <source>
        <dbReference type="ARBA" id="ARBA00022679"/>
    </source>
</evidence>
<comment type="catalytic activity">
    <reaction evidence="1">
        <text>ATP + protein L-histidine = ADP + protein N-phospho-L-histidine.</text>
        <dbReference type="EC" id="2.7.13.3"/>
    </reaction>
</comment>
<keyword evidence="9" id="KW-1133">Transmembrane helix</keyword>
<evidence type="ECO:0000256" key="9">
    <source>
        <dbReference type="SAM" id="Phobius"/>
    </source>
</evidence>
<protein>
    <recommendedName>
        <fullName evidence="2">histidine kinase</fullName>
        <ecNumber evidence="2">2.7.13.3</ecNumber>
    </recommendedName>
</protein>
<comment type="caution">
    <text evidence="12">The sequence shown here is derived from an EMBL/GenBank/DDBJ whole genome shotgun (WGS) entry which is preliminary data.</text>
</comment>
<dbReference type="PANTHER" id="PTHR45339:SF1">
    <property type="entry name" value="HYBRID SIGNAL TRANSDUCTION HISTIDINE KINASE J"/>
    <property type="match status" value="1"/>
</dbReference>
<dbReference type="InterPro" id="IPR029016">
    <property type="entry name" value="GAF-like_dom_sf"/>
</dbReference>
<keyword evidence="9" id="KW-0472">Membrane</keyword>
<dbReference type="EC" id="2.7.13.3" evidence="2"/>
<dbReference type="Pfam" id="PF00512">
    <property type="entry name" value="HisKA"/>
    <property type="match status" value="1"/>
</dbReference>
<dbReference type="EMBL" id="JACEZU010000015">
    <property type="protein sequence ID" value="MBA5690277.1"/>
    <property type="molecule type" value="Genomic_DNA"/>
</dbReference>
<feature type="domain" description="Response regulatory" evidence="11">
    <location>
        <begin position="1134"/>
        <end position="1251"/>
    </location>
</feature>
<feature type="coiled-coil region" evidence="8">
    <location>
        <begin position="594"/>
        <end position="652"/>
    </location>
</feature>
<organism evidence="12 13">
    <name type="scientific">Rugamonas apoptosis</name>
    <dbReference type="NCBI Taxonomy" id="2758570"/>
    <lineage>
        <taxon>Bacteria</taxon>
        <taxon>Pseudomonadati</taxon>
        <taxon>Pseudomonadota</taxon>
        <taxon>Betaproteobacteria</taxon>
        <taxon>Burkholderiales</taxon>
        <taxon>Oxalobacteraceae</taxon>
        <taxon>Telluria group</taxon>
        <taxon>Rugamonas</taxon>
    </lineage>
</organism>
<dbReference type="InterPro" id="IPR003018">
    <property type="entry name" value="GAF"/>
</dbReference>
<dbReference type="SUPFAM" id="SSF55874">
    <property type="entry name" value="ATPase domain of HSP90 chaperone/DNA topoisomerase II/histidine kinase"/>
    <property type="match status" value="1"/>
</dbReference>
<evidence type="ECO:0000259" key="11">
    <source>
        <dbReference type="PROSITE" id="PS50110"/>
    </source>
</evidence>
<dbReference type="Pfam" id="PF02518">
    <property type="entry name" value="HATPase_c"/>
    <property type="match status" value="1"/>
</dbReference>
<feature type="modified residue" description="4-aspartylphosphate" evidence="7">
    <location>
        <position position="1184"/>
    </location>
</feature>
<dbReference type="Gene3D" id="1.10.287.130">
    <property type="match status" value="1"/>
</dbReference>
<keyword evidence="9" id="KW-0812">Transmembrane</keyword>
<dbReference type="Gene3D" id="3.40.50.2300">
    <property type="match status" value="2"/>
</dbReference>
<evidence type="ECO:0000313" key="12">
    <source>
        <dbReference type="EMBL" id="MBA5690277.1"/>
    </source>
</evidence>
<dbReference type="InterPro" id="IPR004358">
    <property type="entry name" value="Sig_transdc_His_kin-like_C"/>
</dbReference>
<dbReference type="PROSITE" id="PS50110">
    <property type="entry name" value="RESPONSE_REGULATORY"/>
    <property type="match status" value="2"/>
</dbReference>
<proteinExistence type="predicted"/>
<evidence type="ECO:0000256" key="1">
    <source>
        <dbReference type="ARBA" id="ARBA00000085"/>
    </source>
</evidence>
<evidence type="ECO:0000256" key="3">
    <source>
        <dbReference type="ARBA" id="ARBA00022553"/>
    </source>
</evidence>
<dbReference type="SUPFAM" id="SSF47384">
    <property type="entry name" value="Homodimeric domain of signal transducing histidine kinase"/>
    <property type="match status" value="1"/>
</dbReference>
<dbReference type="SUPFAM" id="SSF52172">
    <property type="entry name" value="CheY-like"/>
    <property type="match status" value="2"/>
</dbReference>
<dbReference type="InterPro" id="IPR003661">
    <property type="entry name" value="HisK_dim/P_dom"/>
</dbReference>
<name>A0A7W2FEI7_9BURK</name>
<dbReference type="InterPro" id="IPR036097">
    <property type="entry name" value="HisK_dim/P_sf"/>
</dbReference>
<keyword evidence="3 7" id="KW-0597">Phosphoprotein</keyword>
<evidence type="ECO:0000256" key="8">
    <source>
        <dbReference type="SAM" id="Coils"/>
    </source>
</evidence>
<dbReference type="InterPro" id="IPR036890">
    <property type="entry name" value="HATPase_C_sf"/>
</dbReference>
<keyword evidence="8" id="KW-0175">Coiled coil</keyword>
<keyword evidence="4" id="KW-0808">Transferase</keyword>
<dbReference type="SUPFAM" id="SSF55781">
    <property type="entry name" value="GAF domain-like"/>
    <property type="match status" value="1"/>
</dbReference>
<evidence type="ECO:0000259" key="10">
    <source>
        <dbReference type="PROSITE" id="PS50109"/>
    </source>
</evidence>
<dbReference type="GO" id="GO:0000155">
    <property type="term" value="F:phosphorelay sensor kinase activity"/>
    <property type="evidence" value="ECO:0007669"/>
    <property type="project" value="InterPro"/>
</dbReference>
<evidence type="ECO:0000256" key="5">
    <source>
        <dbReference type="ARBA" id="ARBA00022777"/>
    </source>
</evidence>
<dbReference type="InterPro" id="IPR003594">
    <property type="entry name" value="HATPase_dom"/>
</dbReference>
<gene>
    <name evidence="12" type="ORF">H3H39_24825</name>
</gene>
<sequence length="1253" mass="134192">MLTPFLGRLMLRQKFLLLALLGCVTVAIPTALFLNEASKTIAIAQQEADGIAPARALLTVVRLVQQHRGLASMALAGDAPSRAPAMAKLRETDQAFAQMERHIQHLDDRELSAAWFRVLEQWSALSAQDAQGALTAADSYARHSALIEQLFRLHENVIDHAGLRLDPEPDSYFLIDALLVRAPVLRETLGQLRGAGGAMLVRGAADMNDRIVIASRADRADDYYHTIDDALAIALTHNGALRTRLADLMRASRAKGEQALRLAREQIVQPLRLDYGAVAYYRQLSDTIDTQHRLAEAGLDALQQVLAARVASQYQTEAVLVSAVLLLCVLAVALGHVIIRSVTRPLGQALDAARVLTAGASDKIEAAGAIARGDLERRLTVTPLPAIVLAAVAHDEVGELQRAVMRMGQVQSTLDQAFLTMLDALRASRFQGEQRDWMMLGQNELNLRMRGELETAVLADRVLSYLCQRIGAGAGAFYLYDEASARLCRVAGYGLPADDGEPAPLALGEGVLGQAVLERRTMVLDQVPPGYLTIASALGRAAPASVVLLPLLHGANVVGALEAGAFRSYSEAELAWLELVRESVAIGFDVSLSRQRTRTLLAETERQAEELRMQQEELQQSNEELEERAELLERQREQIRAKNAEVEQASREIWDKAEELQRISAYKSEFLANMSHELRTPLNSMLILSGLLRDNRPGNLTPEQTEYASTIHAAGKDLLNLINDILDLAKVEAGQVDCHYEDGAPAELLASLDGLFRSTAEQKGLRLSMALDPAVPPRLRLDWRHTAQVLRNLLGNAIKFTAHGEVALRLSVAPAQEGRPPMLACTVSDTGIGVAEDQQQLIFEAFRQADGGISRHYGGTGLGLSISLQLAARLGGSLSLHSVLGQGSTFTLLLPLQAAHDAADGSASAMEHATPVAAGDAAAPVTARAGAGANANANASAPLSNVANAAGGPAASSAAPAAAAPLALPGAAGAAQPDRAAPWHVLVLEDRPAAASSLCSQLAMRGIAAMGARGAAEAQAVLARQRVGCLVLDLDLELAGMPALELLEQVQRQAGQPLPVVLHSARELNPELQRGLRQHADSIVLRGERSADRLADEVALCLHAAVHRQAAAVASANRGAVAALPDEAPFEGRKMLIVDDDMRNVFSLTSLLADKGAVVVEAENGKEALRQLEQHPDVCVVLMDIMMPEMDGYEAMKAIRAQPRYRALPLIAMTAKAMQGDSEKCLAAGASDYIAKPLDTVKLLSLLRVWTQG</sequence>
<feature type="domain" description="Response regulatory" evidence="11">
    <location>
        <begin position="984"/>
        <end position="1101"/>
    </location>
</feature>
<dbReference type="Gene3D" id="3.30.565.10">
    <property type="entry name" value="Histidine kinase-like ATPase, C-terminal domain"/>
    <property type="match status" value="1"/>
</dbReference>
<dbReference type="Pfam" id="PF13185">
    <property type="entry name" value="GAF_2"/>
    <property type="match status" value="1"/>
</dbReference>
<feature type="modified residue" description="4-aspartylphosphate" evidence="7">
    <location>
        <position position="1033"/>
    </location>
</feature>
<dbReference type="Pfam" id="PF00072">
    <property type="entry name" value="Response_reg"/>
    <property type="match status" value="2"/>
</dbReference>
<dbReference type="CDD" id="cd16922">
    <property type="entry name" value="HATPase_EvgS-ArcB-TorS-like"/>
    <property type="match status" value="1"/>
</dbReference>
<evidence type="ECO:0000256" key="7">
    <source>
        <dbReference type="PROSITE-ProRule" id="PRU00169"/>
    </source>
</evidence>
<evidence type="ECO:0000256" key="2">
    <source>
        <dbReference type="ARBA" id="ARBA00012438"/>
    </source>
</evidence>
<dbReference type="PROSITE" id="PS50109">
    <property type="entry name" value="HIS_KIN"/>
    <property type="match status" value="1"/>
</dbReference>
<keyword evidence="5" id="KW-0418">Kinase</keyword>
<dbReference type="CDD" id="cd00156">
    <property type="entry name" value="REC"/>
    <property type="match status" value="1"/>
</dbReference>
<dbReference type="InterPro" id="IPR005467">
    <property type="entry name" value="His_kinase_dom"/>
</dbReference>
<reference evidence="12 13" key="1">
    <citation type="submission" date="2020-07" db="EMBL/GenBank/DDBJ databases">
        <title>Novel species isolated from subtropical streams in China.</title>
        <authorList>
            <person name="Lu H."/>
        </authorList>
    </citation>
    <scope>NUCLEOTIDE SEQUENCE [LARGE SCALE GENOMIC DNA]</scope>
    <source>
        <strain evidence="12 13">LX47W</strain>
    </source>
</reference>
<dbReference type="Proteomes" id="UP000573499">
    <property type="component" value="Unassembled WGS sequence"/>
</dbReference>
<dbReference type="SMART" id="SM00388">
    <property type="entry name" value="HisKA"/>
    <property type="match status" value="1"/>
</dbReference>
<dbReference type="PANTHER" id="PTHR45339">
    <property type="entry name" value="HYBRID SIGNAL TRANSDUCTION HISTIDINE KINASE J"/>
    <property type="match status" value="1"/>
</dbReference>
<accession>A0A7W2FEI7</accession>
<dbReference type="RefSeq" id="WP_182157074.1">
    <property type="nucleotide sequence ID" value="NZ_JACEZU010000015.1"/>
</dbReference>
<dbReference type="SMART" id="SM00387">
    <property type="entry name" value="HATPase_c"/>
    <property type="match status" value="1"/>
</dbReference>
<dbReference type="InterPro" id="IPR011006">
    <property type="entry name" value="CheY-like_superfamily"/>
</dbReference>
<dbReference type="AlphaFoldDB" id="A0A7W2FEI7"/>
<dbReference type="CDD" id="cd17546">
    <property type="entry name" value="REC_hyHK_CKI1_RcsC-like"/>
    <property type="match status" value="1"/>
</dbReference>
<evidence type="ECO:0000256" key="6">
    <source>
        <dbReference type="ARBA" id="ARBA00023012"/>
    </source>
</evidence>
<dbReference type="SMART" id="SM00448">
    <property type="entry name" value="REC"/>
    <property type="match status" value="2"/>
</dbReference>
<dbReference type="PRINTS" id="PR00344">
    <property type="entry name" value="BCTRLSENSOR"/>
</dbReference>
<dbReference type="Gene3D" id="6.10.340.10">
    <property type="match status" value="1"/>
</dbReference>
<feature type="domain" description="Histidine kinase" evidence="10">
    <location>
        <begin position="673"/>
        <end position="898"/>
    </location>
</feature>
<feature type="transmembrane region" description="Helical" evidence="9">
    <location>
        <begin position="318"/>
        <end position="339"/>
    </location>
</feature>
<dbReference type="CDD" id="cd00082">
    <property type="entry name" value="HisKA"/>
    <property type="match status" value="1"/>
</dbReference>